<evidence type="ECO:0000256" key="13">
    <source>
        <dbReference type="PIRSR" id="PIRSR600246-3"/>
    </source>
</evidence>
<dbReference type="PANTHER" id="PTHR10188:SF43">
    <property type="entry name" value="ASPARAGINASE (EUROFUNG)"/>
    <property type="match status" value="1"/>
</dbReference>
<name>E4XT67_OIKDI</name>
<evidence type="ECO:0000256" key="8">
    <source>
        <dbReference type="ARBA" id="ARBA00030414"/>
    </source>
</evidence>
<comment type="catalytic activity">
    <reaction evidence="10">
        <text>L-asparagine + H2O = L-aspartate + NH4(+)</text>
        <dbReference type="Rhea" id="RHEA:21016"/>
        <dbReference type="ChEBI" id="CHEBI:15377"/>
        <dbReference type="ChEBI" id="CHEBI:28938"/>
        <dbReference type="ChEBI" id="CHEBI:29991"/>
        <dbReference type="ChEBI" id="CHEBI:58048"/>
        <dbReference type="EC" id="3.5.1.1"/>
    </reaction>
</comment>
<dbReference type="GO" id="GO:0033345">
    <property type="term" value="P:L-asparagine catabolic process via L-aspartate"/>
    <property type="evidence" value="ECO:0007669"/>
    <property type="project" value="TreeGrafter"/>
</dbReference>
<comment type="catalytic activity">
    <reaction evidence="1">
        <text>Cleavage of a beta-linked Asp residue from the N-terminus of a polypeptide.</text>
        <dbReference type="EC" id="3.4.19.5"/>
    </reaction>
</comment>
<dbReference type="GO" id="GO:0008798">
    <property type="term" value="F:beta-aspartyl-peptidase activity"/>
    <property type="evidence" value="ECO:0007669"/>
    <property type="project" value="UniProtKB-EC"/>
</dbReference>
<dbReference type="EC" id="3.5.1.1" evidence="4"/>
<dbReference type="Gene3D" id="3.60.20.30">
    <property type="entry name" value="(Glycosyl)asparaginase"/>
    <property type="match status" value="1"/>
</dbReference>
<feature type="binding site" evidence="12">
    <location>
        <begin position="218"/>
        <end position="221"/>
    </location>
    <ligand>
        <name>substrate</name>
    </ligand>
</feature>
<evidence type="ECO:0000313" key="14">
    <source>
        <dbReference type="EMBL" id="CBY12929.1"/>
    </source>
</evidence>
<evidence type="ECO:0000256" key="7">
    <source>
        <dbReference type="ARBA" id="ARBA00029780"/>
    </source>
</evidence>
<evidence type="ECO:0000256" key="3">
    <source>
        <dbReference type="ARBA" id="ARBA00012879"/>
    </source>
</evidence>
<accession>E4XT67</accession>
<dbReference type="PANTHER" id="PTHR10188">
    <property type="entry name" value="L-ASPARAGINASE"/>
    <property type="match status" value="1"/>
</dbReference>
<evidence type="ECO:0000256" key="4">
    <source>
        <dbReference type="ARBA" id="ARBA00012920"/>
    </source>
</evidence>
<feature type="site" description="Cleavage; by autolysis" evidence="13">
    <location>
        <begin position="168"/>
        <end position="169"/>
    </location>
</feature>
<dbReference type="InParanoid" id="E4XT67"/>
<dbReference type="SUPFAM" id="SSF56235">
    <property type="entry name" value="N-terminal nucleophile aminohydrolases (Ntn hydrolases)"/>
    <property type="match status" value="1"/>
</dbReference>
<evidence type="ECO:0000256" key="1">
    <source>
        <dbReference type="ARBA" id="ARBA00000306"/>
    </source>
</evidence>
<feature type="active site" description="Nucleophile" evidence="11">
    <location>
        <position position="169"/>
    </location>
</feature>
<feature type="binding site" evidence="12">
    <location>
        <begin position="196"/>
        <end position="199"/>
    </location>
    <ligand>
        <name>substrate</name>
    </ligand>
</feature>
<dbReference type="CDD" id="cd04702">
    <property type="entry name" value="ASRGL1_like"/>
    <property type="match status" value="1"/>
</dbReference>
<comment type="similarity">
    <text evidence="2">Belongs to the Ntn-hydrolase family.</text>
</comment>
<evidence type="ECO:0000256" key="6">
    <source>
        <dbReference type="ARBA" id="ARBA00029701"/>
    </source>
</evidence>
<evidence type="ECO:0000256" key="9">
    <source>
        <dbReference type="ARBA" id="ARBA00030667"/>
    </source>
</evidence>
<dbReference type="AlphaFoldDB" id="E4XT67"/>
<reference evidence="14" key="1">
    <citation type="journal article" date="2010" name="Science">
        <title>Plasticity of animal genome architecture unmasked by rapid evolution of a pelagic tunicate.</title>
        <authorList>
            <person name="Denoeud F."/>
            <person name="Henriet S."/>
            <person name="Mungpakdee S."/>
            <person name="Aury J.M."/>
            <person name="Da Silva C."/>
            <person name="Brinkmann H."/>
            <person name="Mikhaleva J."/>
            <person name="Olsen L.C."/>
            <person name="Jubin C."/>
            <person name="Canestro C."/>
            <person name="Bouquet J.M."/>
            <person name="Danks G."/>
            <person name="Poulain J."/>
            <person name="Campsteijn C."/>
            <person name="Adamski M."/>
            <person name="Cross I."/>
            <person name="Yadetie F."/>
            <person name="Muffato M."/>
            <person name="Louis A."/>
            <person name="Butcher S."/>
            <person name="Tsagkogeorga G."/>
            <person name="Konrad A."/>
            <person name="Singh S."/>
            <person name="Jensen M.F."/>
            <person name="Cong E.H."/>
            <person name="Eikeseth-Otteraa H."/>
            <person name="Noel B."/>
            <person name="Anthouard V."/>
            <person name="Porcel B.M."/>
            <person name="Kachouri-Lafond R."/>
            <person name="Nishino A."/>
            <person name="Ugolini M."/>
            <person name="Chourrout P."/>
            <person name="Nishida H."/>
            <person name="Aasland R."/>
            <person name="Huzurbazar S."/>
            <person name="Westhof E."/>
            <person name="Delsuc F."/>
            <person name="Lehrach H."/>
            <person name="Reinhardt R."/>
            <person name="Weissenbach J."/>
            <person name="Roy S.W."/>
            <person name="Artiguenave F."/>
            <person name="Postlethwait J.H."/>
            <person name="Manak J.R."/>
            <person name="Thompson E.M."/>
            <person name="Jaillon O."/>
            <person name="Du Pasquier L."/>
            <person name="Boudinot P."/>
            <person name="Liberles D.A."/>
            <person name="Volff J.N."/>
            <person name="Philippe H."/>
            <person name="Lenhard B."/>
            <person name="Roest Crollius H."/>
            <person name="Wincker P."/>
            <person name="Chourrout D."/>
        </authorList>
    </citation>
    <scope>NUCLEOTIDE SEQUENCE [LARGE SCALE GENOMIC DNA]</scope>
</reference>
<evidence type="ECO:0000256" key="10">
    <source>
        <dbReference type="ARBA" id="ARBA00049366"/>
    </source>
</evidence>
<dbReference type="GO" id="GO:0004067">
    <property type="term" value="F:asparaginase activity"/>
    <property type="evidence" value="ECO:0007669"/>
    <property type="project" value="UniProtKB-EC"/>
</dbReference>
<dbReference type="Pfam" id="PF01112">
    <property type="entry name" value="Asparaginase_2"/>
    <property type="match status" value="1"/>
</dbReference>
<proteinExistence type="inferred from homology"/>
<dbReference type="InterPro" id="IPR033844">
    <property type="entry name" value="ASRGL1_meta"/>
</dbReference>
<dbReference type="OrthoDB" id="2262349at2759"/>
<sequence>MVKIKIICHGGAWSIPDEAKEKSLEGIRNAARAGIEVLKNSGKSEDAVVAAVSAMENDPIFNAGHGASLTRDGTVELDSMVMRGRDYSIGAVAALRNVKNACQVAREVLDSEHTLIVGPGASEFAKEKGFEIVDDSELVTPYEKAALEKIRNYGTGVESIFKAGDAHDTVGAVAFDGDGFACCTSTGGVTFKRPGRVGDSPLAGSGGYADGGAACSTTGHGEGITKALLAHRVVWGCGADQTRASKAVDDALDFMKTEIGSQGGAICLTRASYGVGFNTKRMPWCYISFDTETEEEEILVGIEPESLQQRDIPEITVIHH</sequence>
<dbReference type="GO" id="GO:0005737">
    <property type="term" value="C:cytoplasm"/>
    <property type="evidence" value="ECO:0007669"/>
    <property type="project" value="TreeGrafter"/>
</dbReference>
<evidence type="ECO:0000256" key="5">
    <source>
        <dbReference type="ARBA" id="ARBA00022280"/>
    </source>
</evidence>
<dbReference type="EC" id="3.4.19.5" evidence="3"/>
<evidence type="ECO:0000256" key="2">
    <source>
        <dbReference type="ARBA" id="ARBA00010872"/>
    </source>
</evidence>
<organism evidence="14">
    <name type="scientific">Oikopleura dioica</name>
    <name type="common">Tunicate</name>
    <dbReference type="NCBI Taxonomy" id="34765"/>
    <lineage>
        <taxon>Eukaryota</taxon>
        <taxon>Metazoa</taxon>
        <taxon>Chordata</taxon>
        <taxon>Tunicata</taxon>
        <taxon>Appendicularia</taxon>
        <taxon>Copelata</taxon>
        <taxon>Oikopleuridae</taxon>
        <taxon>Oikopleura</taxon>
    </lineage>
</organism>
<dbReference type="InterPro" id="IPR000246">
    <property type="entry name" value="Peptidase_T2"/>
</dbReference>
<dbReference type="EMBL" id="FN653149">
    <property type="protein sequence ID" value="CBY12929.1"/>
    <property type="molecule type" value="Genomic_DNA"/>
</dbReference>
<evidence type="ECO:0000313" key="15">
    <source>
        <dbReference type="Proteomes" id="UP000001307"/>
    </source>
</evidence>
<protein>
    <recommendedName>
        <fullName evidence="5">Isoaspartyl peptidase/L-asparaginase</fullName>
        <ecNumber evidence="3">3.4.19.5</ecNumber>
        <ecNumber evidence="4">3.5.1.1</ecNumber>
    </recommendedName>
    <alternativeName>
        <fullName evidence="6">Asparaginase-like protein 1</fullName>
    </alternativeName>
    <alternativeName>
        <fullName evidence="9">Beta-aspartyl-peptidase</fullName>
    </alternativeName>
    <alternativeName>
        <fullName evidence="7">Isoaspartyl dipeptidase</fullName>
    </alternativeName>
    <alternativeName>
        <fullName evidence="8">L-asparagine amidohydrolase</fullName>
    </alternativeName>
</protein>
<evidence type="ECO:0000256" key="12">
    <source>
        <dbReference type="PIRSR" id="PIRSR600246-2"/>
    </source>
</evidence>
<dbReference type="InterPro" id="IPR029055">
    <property type="entry name" value="Ntn_hydrolases_N"/>
</dbReference>
<dbReference type="Proteomes" id="UP000001307">
    <property type="component" value="Unassembled WGS sequence"/>
</dbReference>
<evidence type="ECO:0000256" key="11">
    <source>
        <dbReference type="PIRSR" id="PIRSR600246-1"/>
    </source>
</evidence>
<gene>
    <name evidence="14" type="ORF">GSOID_T00002995001</name>
</gene>
<keyword evidence="15" id="KW-1185">Reference proteome</keyword>